<dbReference type="AlphaFoldDB" id="A0A379CFM6"/>
<dbReference type="GO" id="GO:0004803">
    <property type="term" value="F:transposase activity"/>
    <property type="evidence" value="ECO:0007669"/>
    <property type="project" value="InterPro"/>
</dbReference>
<evidence type="ECO:0000313" key="3">
    <source>
        <dbReference type="Proteomes" id="UP000255101"/>
    </source>
</evidence>
<dbReference type="GO" id="GO:0003677">
    <property type="term" value="F:DNA binding"/>
    <property type="evidence" value="ECO:0007669"/>
    <property type="project" value="InterPro"/>
</dbReference>
<dbReference type="Pfam" id="PF04986">
    <property type="entry name" value="Y2_Tnp"/>
    <property type="match status" value="1"/>
</dbReference>
<gene>
    <name evidence="2" type="ORF">NCTC11460_00362</name>
</gene>
<feature type="domain" description="Transposase IS801/IS1294" evidence="1">
    <location>
        <begin position="3"/>
        <end position="81"/>
    </location>
</feature>
<evidence type="ECO:0000313" key="2">
    <source>
        <dbReference type="EMBL" id="SUB60457.1"/>
    </source>
</evidence>
<sequence length="184" mass="21652">MSRKDVVKYVSRYLGRPVIATSRIDSYDGQTVVWHYNKHEDETLVTVSQPVLEFLKLVFMHLPEKNFKMIRYGGFYASKCKVRIHAKKFKAKHGTKSLSFTNLRDSILKSFGYDPLICAKCGETMIFAALYFQYKKIPLEEIYREAIIKLHAKEDSLLMTKTSLCRNMKPHLIRYSYQRHTTKR</sequence>
<dbReference type="InterPro" id="IPR007069">
    <property type="entry name" value="Transposase_32"/>
</dbReference>
<organism evidence="2 3">
    <name type="scientific">Peptostreptococcus anaerobius</name>
    <dbReference type="NCBI Taxonomy" id="1261"/>
    <lineage>
        <taxon>Bacteria</taxon>
        <taxon>Bacillati</taxon>
        <taxon>Bacillota</taxon>
        <taxon>Clostridia</taxon>
        <taxon>Peptostreptococcales</taxon>
        <taxon>Peptostreptococcaceae</taxon>
        <taxon>Peptostreptococcus</taxon>
    </lineage>
</organism>
<evidence type="ECO:0000259" key="1">
    <source>
        <dbReference type="Pfam" id="PF04986"/>
    </source>
</evidence>
<proteinExistence type="predicted"/>
<accession>A0A379CFM6</accession>
<dbReference type="GO" id="GO:0006313">
    <property type="term" value="P:DNA transposition"/>
    <property type="evidence" value="ECO:0007669"/>
    <property type="project" value="InterPro"/>
</dbReference>
<protein>
    <submittedName>
        <fullName evidence="2">Transposase</fullName>
    </submittedName>
</protein>
<reference evidence="2 3" key="1">
    <citation type="submission" date="2018-06" db="EMBL/GenBank/DDBJ databases">
        <authorList>
            <consortium name="Pathogen Informatics"/>
            <person name="Doyle S."/>
        </authorList>
    </citation>
    <scope>NUCLEOTIDE SEQUENCE [LARGE SCALE GENOMIC DNA]</scope>
    <source>
        <strain evidence="2 3">NCTC11460</strain>
    </source>
</reference>
<dbReference type="Proteomes" id="UP000255101">
    <property type="component" value="Unassembled WGS sequence"/>
</dbReference>
<name>A0A379CFM6_9FIRM</name>
<dbReference type="EMBL" id="UGTB01000004">
    <property type="protein sequence ID" value="SUB60457.1"/>
    <property type="molecule type" value="Genomic_DNA"/>
</dbReference>